<comment type="caution">
    <text evidence="1">The sequence shown here is derived from an EMBL/GenBank/DDBJ whole genome shotgun (WGS) entry which is preliminary data.</text>
</comment>
<name>A0ABR2PV28_9ROSI</name>
<organism evidence="1 2">
    <name type="scientific">Hibiscus sabdariffa</name>
    <name type="common">roselle</name>
    <dbReference type="NCBI Taxonomy" id="183260"/>
    <lineage>
        <taxon>Eukaryota</taxon>
        <taxon>Viridiplantae</taxon>
        <taxon>Streptophyta</taxon>
        <taxon>Embryophyta</taxon>
        <taxon>Tracheophyta</taxon>
        <taxon>Spermatophyta</taxon>
        <taxon>Magnoliopsida</taxon>
        <taxon>eudicotyledons</taxon>
        <taxon>Gunneridae</taxon>
        <taxon>Pentapetalae</taxon>
        <taxon>rosids</taxon>
        <taxon>malvids</taxon>
        <taxon>Malvales</taxon>
        <taxon>Malvaceae</taxon>
        <taxon>Malvoideae</taxon>
        <taxon>Hibiscus</taxon>
    </lineage>
</organism>
<evidence type="ECO:0000313" key="1">
    <source>
        <dbReference type="EMBL" id="KAK8992292.1"/>
    </source>
</evidence>
<evidence type="ECO:0008006" key="3">
    <source>
        <dbReference type="Google" id="ProtNLM"/>
    </source>
</evidence>
<protein>
    <recommendedName>
        <fullName evidence="3">RNase H type-1 domain-containing protein</fullName>
    </recommendedName>
</protein>
<reference evidence="1 2" key="1">
    <citation type="journal article" date="2024" name="G3 (Bethesda)">
        <title>Genome assembly of Hibiscus sabdariffa L. provides insights into metabolisms of medicinal natural products.</title>
        <authorList>
            <person name="Kim T."/>
        </authorList>
    </citation>
    <scope>NUCLEOTIDE SEQUENCE [LARGE SCALE GENOMIC DNA]</scope>
    <source>
        <strain evidence="1">TK-2024</strain>
        <tissue evidence="1">Old leaves</tissue>
    </source>
</reference>
<dbReference type="Proteomes" id="UP001396334">
    <property type="component" value="Unassembled WGS sequence"/>
</dbReference>
<proteinExistence type="predicted"/>
<accession>A0ABR2PV28</accession>
<sequence length="86" mass="9659">METDNLDVVRILQDSSDALDGCSLVDAILMILARQWTVSIRHITRDQSLIADRVVALCQDPYIGYRVFDLVPDALNDLVRIEAEAD</sequence>
<evidence type="ECO:0000313" key="2">
    <source>
        <dbReference type="Proteomes" id="UP001396334"/>
    </source>
</evidence>
<gene>
    <name evidence="1" type="ORF">V6N11_048379</name>
</gene>
<dbReference type="EMBL" id="JBBPBN010000050">
    <property type="protein sequence ID" value="KAK8992292.1"/>
    <property type="molecule type" value="Genomic_DNA"/>
</dbReference>
<keyword evidence="2" id="KW-1185">Reference proteome</keyword>